<comment type="caution">
    <text evidence="2">The sequence shown here is derived from an EMBL/GenBank/DDBJ whole genome shotgun (WGS) entry which is preliminary data.</text>
</comment>
<gene>
    <name evidence="2" type="ORF">DAT39_023604</name>
</gene>
<sequence>MAAEAVSAQVVDVDVASVEAGTSETGQQAAAVSESPRQGVRRTGGHKCPICGQKHKIMLYVQRAKDRYIARELALLRASNPTPPMVSHLDEVDDSAVEEGIRREMEARSQLASPASRTHSERATPNVCSPSQSSSQPHSEHASLDLPPPSDSEIDTPRARPTPDRPHPSHSASESPNEPGTSGTQDVCKTPAPGRRKRSHPLPRDPASACRNCQVLSAELKVVKQLLRAEIERNDELKQLHSSKSRSDAAKFQRRKPFSPSKAPHYGKHNGFKPEGRLTLNNLSEFYNLQNDAGLSITFTLVYVGVFSVRLVGDFRGHIEGANPTRKGRENAKQRASHVIHFLEFMADPAIPNADLLFLSDHGRVRAFVAHLQERQFKPTTQKIYLLDAVAFLKYISNMSPPSVRLGTKRINALMVELRARLRDIGRDVVGHQLKVRRSKSDRLVDASKHNLFIEAAPEHIAAALDELEKRPTNRSALRLFFGFLAGYIIAITGHRKGVVINMTTEEVQTAEKAKDGARIIRPTNRRKRSSAADIYPLWPFPHMQRRKGARSRRKHLATMWSQSLLQGKKARKKRFWRVHHQRSL</sequence>
<feature type="region of interest" description="Disordered" evidence="1">
    <location>
        <begin position="238"/>
        <end position="271"/>
    </location>
</feature>
<feature type="region of interest" description="Disordered" evidence="1">
    <location>
        <begin position="105"/>
        <end position="209"/>
    </location>
</feature>
<evidence type="ECO:0000313" key="2">
    <source>
        <dbReference type="EMBL" id="KAF5879896.1"/>
    </source>
</evidence>
<feature type="compositionally biased region" description="Basic and acidic residues" evidence="1">
    <location>
        <begin position="238"/>
        <end position="251"/>
    </location>
</feature>
<evidence type="ECO:0000313" key="3">
    <source>
        <dbReference type="Proteomes" id="UP000727407"/>
    </source>
</evidence>
<accession>A0A8J4TKS3</accession>
<protein>
    <submittedName>
        <fullName evidence="2">Uncharacterized protein</fullName>
    </submittedName>
</protein>
<proteinExistence type="predicted"/>
<evidence type="ECO:0000256" key="1">
    <source>
        <dbReference type="SAM" id="MobiDB-lite"/>
    </source>
</evidence>
<dbReference type="Proteomes" id="UP000727407">
    <property type="component" value="Unassembled WGS sequence"/>
</dbReference>
<feature type="region of interest" description="Disordered" evidence="1">
    <location>
        <begin position="20"/>
        <end position="45"/>
    </location>
</feature>
<dbReference type="OrthoDB" id="8447250at2759"/>
<reference evidence="2" key="1">
    <citation type="submission" date="2020-07" db="EMBL/GenBank/DDBJ databases">
        <title>Clarias magur genome sequencing, assembly and annotation.</title>
        <authorList>
            <person name="Kushwaha B."/>
            <person name="Kumar R."/>
            <person name="Das P."/>
            <person name="Joshi C.G."/>
            <person name="Kumar D."/>
            <person name="Nagpure N.S."/>
            <person name="Pandey M."/>
            <person name="Agarwal S."/>
            <person name="Srivastava S."/>
            <person name="Singh M."/>
            <person name="Sahoo L."/>
            <person name="Jayasankar P."/>
            <person name="Meher P.K."/>
            <person name="Koringa P.G."/>
            <person name="Iquebal M.A."/>
            <person name="Das S.P."/>
            <person name="Bit A."/>
            <person name="Patnaik S."/>
            <person name="Patel N."/>
            <person name="Shah T.M."/>
            <person name="Hinsu A."/>
            <person name="Jena J.K."/>
        </authorList>
    </citation>
    <scope>NUCLEOTIDE SEQUENCE</scope>
    <source>
        <strain evidence="2">CIFAMagur01</strain>
        <tissue evidence="2">Testis</tissue>
    </source>
</reference>
<organism evidence="2 3">
    <name type="scientific">Clarias magur</name>
    <name type="common">Asian catfish</name>
    <name type="synonym">Macropteronotus magur</name>
    <dbReference type="NCBI Taxonomy" id="1594786"/>
    <lineage>
        <taxon>Eukaryota</taxon>
        <taxon>Metazoa</taxon>
        <taxon>Chordata</taxon>
        <taxon>Craniata</taxon>
        <taxon>Vertebrata</taxon>
        <taxon>Euteleostomi</taxon>
        <taxon>Actinopterygii</taxon>
        <taxon>Neopterygii</taxon>
        <taxon>Teleostei</taxon>
        <taxon>Ostariophysi</taxon>
        <taxon>Siluriformes</taxon>
        <taxon>Clariidae</taxon>
        <taxon>Clarias</taxon>
    </lineage>
</organism>
<keyword evidence="3" id="KW-1185">Reference proteome</keyword>
<dbReference type="AlphaFoldDB" id="A0A8J4TKS3"/>
<feature type="compositionally biased region" description="Basic and acidic residues" evidence="1">
    <location>
        <begin position="155"/>
        <end position="167"/>
    </location>
</feature>
<name>A0A8J4TKS3_CLAMG</name>
<dbReference type="EMBL" id="QNUK01002239">
    <property type="protein sequence ID" value="KAF5879896.1"/>
    <property type="molecule type" value="Genomic_DNA"/>
</dbReference>
<feature type="compositionally biased region" description="Polar residues" evidence="1">
    <location>
        <begin position="170"/>
        <end position="187"/>
    </location>
</feature>